<evidence type="ECO:0000256" key="1">
    <source>
        <dbReference type="SAM" id="Phobius"/>
    </source>
</evidence>
<feature type="transmembrane region" description="Helical" evidence="1">
    <location>
        <begin position="54"/>
        <end position="78"/>
    </location>
</feature>
<keyword evidence="1" id="KW-0472">Membrane</keyword>
<protein>
    <submittedName>
        <fullName evidence="2">Uncharacterized protein</fullName>
    </submittedName>
</protein>
<organism evidence="2 3">
    <name type="scientific">Mucilaginibacter terrenus</name>
    <dbReference type="NCBI Taxonomy" id="2482727"/>
    <lineage>
        <taxon>Bacteria</taxon>
        <taxon>Pseudomonadati</taxon>
        <taxon>Bacteroidota</taxon>
        <taxon>Sphingobacteriia</taxon>
        <taxon>Sphingobacteriales</taxon>
        <taxon>Sphingobacteriaceae</taxon>
        <taxon>Mucilaginibacter</taxon>
    </lineage>
</organism>
<name>A0A3E2NWE7_9SPHI</name>
<evidence type="ECO:0000313" key="3">
    <source>
        <dbReference type="Proteomes" id="UP000260823"/>
    </source>
</evidence>
<dbReference type="Proteomes" id="UP000260823">
    <property type="component" value="Unassembled WGS sequence"/>
</dbReference>
<keyword evidence="1" id="KW-1133">Transmembrane helix</keyword>
<keyword evidence="3" id="KW-1185">Reference proteome</keyword>
<gene>
    <name evidence="2" type="ORF">DYU05_06985</name>
</gene>
<feature type="transmembrane region" description="Helical" evidence="1">
    <location>
        <begin position="7"/>
        <end position="29"/>
    </location>
</feature>
<keyword evidence="1" id="KW-0812">Transmembrane</keyword>
<accession>A0A3E2NWE7</accession>
<evidence type="ECO:0000313" key="2">
    <source>
        <dbReference type="EMBL" id="RFZ85335.1"/>
    </source>
</evidence>
<comment type="caution">
    <text evidence="2">The sequence shown here is derived from an EMBL/GenBank/DDBJ whole genome shotgun (WGS) entry which is preliminary data.</text>
</comment>
<dbReference type="EMBL" id="QWDE01000001">
    <property type="protein sequence ID" value="RFZ85335.1"/>
    <property type="molecule type" value="Genomic_DNA"/>
</dbReference>
<dbReference type="RefSeq" id="WP_117382235.1">
    <property type="nucleotide sequence ID" value="NZ_QWDE01000001.1"/>
</dbReference>
<sequence length="94" mass="11035">MIRWKTWLLIAIAVIADAAVYIYCGLMMMEYEDLYDESKGPLNSWDSHTQQQKVAIIIWAIWLVVNIAAVAYCMYRFFKKLVARRGRMKNPITD</sequence>
<dbReference type="AlphaFoldDB" id="A0A3E2NWE7"/>
<reference evidence="2 3" key="1">
    <citation type="submission" date="2018-08" db="EMBL/GenBank/DDBJ databases">
        <title>Mucilaginibacter terrae sp. nov., isolated from manganese diggings.</title>
        <authorList>
            <person name="Huang Y."/>
            <person name="Zhou Z."/>
        </authorList>
    </citation>
    <scope>NUCLEOTIDE SEQUENCE [LARGE SCALE GENOMIC DNA]</scope>
    <source>
        <strain evidence="2 3">ZH6</strain>
    </source>
</reference>
<proteinExistence type="predicted"/>